<protein>
    <submittedName>
        <fullName evidence="17">Penicillin-binding protein 1A</fullName>
    </submittedName>
</protein>
<dbReference type="GO" id="GO:0071555">
    <property type="term" value="P:cell wall organization"/>
    <property type="evidence" value="ECO:0007669"/>
    <property type="project" value="UniProtKB-KW"/>
</dbReference>
<keyword evidence="12" id="KW-0961">Cell wall biogenesis/degradation</keyword>
<dbReference type="InterPro" id="IPR001460">
    <property type="entry name" value="PCN-bd_Tpept"/>
</dbReference>
<dbReference type="PANTHER" id="PTHR32282:SF33">
    <property type="entry name" value="PEPTIDOGLYCAN GLYCOSYLTRANSFERASE"/>
    <property type="match status" value="1"/>
</dbReference>
<dbReference type="InterPro" id="IPR012338">
    <property type="entry name" value="Beta-lactam/transpept-like"/>
</dbReference>
<dbReference type="EMBL" id="FMXQ01000004">
    <property type="protein sequence ID" value="SDB31304.1"/>
    <property type="molecule type" value="Genomic_DNA"/>
</dbReference>
<dbReference type="GO" id="GO:0030288">
    <property type="term" value="C:outer membrane-bounded periplasmic space"/>
    <property type="evidence" value="ECO:0007669"/>
    <property type="project" value="TreeGrafter"/>
</dbReference>
<dbReference type="GO" id="GO:0008658">
    <property type="term" value="F:penicillin binding"/>
    <property type="evidence" value="ECO:0007669"/>
    <property type="project" value="InterPro"/>
</dbReference>
<dbReference type="SUPFAM" id="SSF56601">
    <property type="entry name" value="beta-lactamase/transpeptidase-like"/>
    <property type="match status" value="1"/>
</dbReference>
<dbReference type="AlphaFoldDB" id="A0A1G6CEH2"/>
<comment type="similarity">
    <text evidence="2">In the C-terminal section; belongs to the transpeptidase family.</text>
</comment>
<comment type="catalytic activity">
    <reaction evidence="14">
        <text>[GlcNAc-(1-&gt;4)-Mur2Ac(oyl-L-Ala-gamma-D-Glu-L-Lys-D-Ala-D-Ala)](n)-di-trans,octa-cis-undecaprenyl diphosphate + beta-D-GlcNAc-(1-&gt;4)-Mur2Ac(oyl-L-Ala-gamma-D-Glu-L-Lys-D-Ala-D-Ala)-di-trans,octa-cis-undecaprenyl diphosphate = [GlcNAc-(1-&gt;4)-Mur2Ac(oyl-L-Ala-gamma-D-Glu-L-Lys-D-Ala-D-Ala)](n+1)-di-trans,octa-cis-undecaprenyl diphosphate + di-trans,octa-cis-undecaprenyl diphosphate + H(+)</text>
        <dbReference type="Rhea" id="RHEA:23708"/>
        <dbReference type="Rhea" id="RHEA-COMP:9602"/>
        <dbReference type="Rhea" id="RHEA-COMP:9603"/>
        <dbReference type="ChEBI" id="CHEBI:15378"/>
        <dbReference type="ChEBI" id="CHEBI:58405"/>
        <dbReference type="ChEBI" id="CHEBI:60033"/>
        <dbReference type="ChEBI" id="CHEBI:78435"/>
        <dbReference type="EC" id="2.4.99.28"/>
    </reaction>
</comment>
<dbReference type="UniPathway" id="UPA00219"/>
<dbReference type="InterPro" id="IPR023346">
    <property type="entry name" value="Lysozyme-like_dom_sf"/>
</dbReference>
<keyword evidence="6" id="KW-0328">Glycosyltransferase</keyword>
<dbReference type="FunFam" id="1.10.3810.10:FF:000001">
    <property type="entry name" value="Penicillin-binding protein 1A"/>
    <property type="match status" value="1"/>
</dbReference>
<evidence type="ECO:0000256" key="1">
    <source>
        <dbReference type="ARBA" id="ARBA00004752"/>
    </source>
</evidence>
<dbReference type="InterPro" id="IPR050396">
    <property type="entry name" value="Glycosyltr_51/Transpeptidase"/>
</dbReference>
<keyword evidence="9" id="KW-0133">Cell shape</keyword>
<dbReference type="Gene3D" id="1.10.3810.10">
    <property type="entry name" value="Biosynthetic peptidoglycan transglycosylase-like"/>
    <property type="match status" value="1"/>
</dbReference>
<gene>
    <name evidence="17" type="ORF">SAMN02982931_02388</name>
</gene>
<comment type="similarity">
    <text evidence="3">In the N-terminal section; belongs to the glycosyltransferase 51 family.</text>
</comment>
<dbReference type="Pfam" id="PF00905">
    <property type="entry name" value="Transpeptidase"/>
    <property type="match status" value="1"/>
</dbReference>
<keyword evidence="7" id="KW-0808">Transferase</keyword>
<dbReference type="Proteomes" id="UP000199071">
    <property type="component" value="Unassembled WGS sequence"/>
</dbReference>
<evidence type="ECO:0000256" key="12">
    <source>
        <dbReference type="ARBA" id="ARBA00023316"/>
    </source>
</evidence>
<keyword evidence="4" id="KW-0121">Carboxypeptidase</keyword>
<evidence type="ECO:0000256" key="8">
    <source>
        <dbReference type="ARBA" id="ARBA00022801"/>
    </source>
</evidence>
<name>A0A1G6CEH2_9HYPH</name>
<evidence type="ECO:0000313" key="17">
    <source>
        <dbReference type="EMBL" id="SDB31304.1"/>
    </source>
</evidence>
<keyword evidence="11" id="KW-0511">Multifunctional enzyme</keyword>
<evidence type="ECO:0000256" key="14">
    <source>
        <dbReference type="ARBA" id="ARBA00049902"/>
    </source>
</evidence>
<dbReference type="STRING" id="665467.SAMN02982931_02388"/>
<dbReference type="Gene3D" id="3.40.710.10">
    <property type="entry name" value="DD-peptidase/beta-lactamase superfamily"/>
    <property type="match status" value="1"/>
</dbReference>
<keyword evidence="8" id="KW-0378">Hydrolase</keyword>
<evidence type="ECO:0000313" key="18">
    <source>
        <dbReference type="Proteomes" id="UP000199071"/>
    </source>
</evidence>
<dbReference type="InterPro" id="IPR036950">
    <property type="entry name" value="PBP_transglycosylase"/>
</dbReference>
<accession>A0A1G6CEH2</accession>
<dbReference type="PANTHER" id="PTHR32282">
    <property type="entry name" value="BINDING PROTEIN TRANSPEPTIDASE, PUTATIVE-RELATED"/>
    <property type="match status" value="1"/>
</dbReference>
<dbReference type="GO" id="GO:0008955">
    <property type="term" value="F:peptidoglycan glycosyltransferase activity"/>
    <property type="evidence" value="ECO:0007669"/>
    <property type="project" value="UniProtKB-EC"/>
</dbReference>
<evidence type="ECO:0000259" key="15">
    <source>
        <dbReference type="Pfam" id="PF00905"/>
    </source>
</evidence>
<keyword evidence="10" id="KW-0573">Peptidoglycan synthesis</keyword>
<evidence type="ECO:0000256" key="13">
    <source>
        <dbReference type="ARBA" id="ARBA00034000"/>
    </source>
</evidence>
<evidence type="ECO:0000256" key="4">
    <source>
        <dbReference type="ARBA" id="ARBA00022645"/>
    </source>
</evidence>
<organism evidence="17 18">
    <name type="scientific">Bauldia litoralis</name>
    <dbReference type="NCBI Taxonomy" id="665467"/>
    <lineage>
        <taxon>Bacteria</taxon>
        <taxon>Pseudomonadati</taxon>
        <taxon>Pseudomonadota</taxon>
        <taxon>Alphaproteobacteria</taxon>
        <taxon>Hyphomicrobiales</taxon>
        <taxon>Kaistiaceae</taxon>
        <taxon>Bauldia</taxon>
    </lineage>
</organism>
<dbReference type="GO" id="GO:0006508">
    <property type="term" value="P:proteolysis"/>
    <property type="evidence" value="ECO:0007669"/>
    <property type="project" value="UniProtKB-KW"/>
</dbReference>
<feature type="domain" description="Glycosyl transferase family 51" evidence="16">
    <location>
        <begin position="109"/>
        <end position="280"/>
    </location>
</feature>
<evidence type="ECO:0000256" key="5">
    <source>
        <dbReference type="ARBA" id="ARBA00022670"/>
    </source>
</evidence>
<evidence type="ECO:0000256" key="7">
    <source>
        <dbReference type="ARBA" id="ARBA00022679"/>
    </source>
</evidence>
<evidence type="ECO:0000256" key="6">
    <source>
        <dbReference type="ARBA" id="ARBA00022676"/>
    </source>
</evidence>
<keyword evidence="5" id="KW-0645">Protease</keyword>
<dbReference type="NCBIfam" id="TIGR02074">
    <property type="entry name" value="PBP_1a_fam"/>
    <property type="match status" value="1"/>
</dbReference>
<dbReference type="GO" id="GO:0008360">
    <property type="term" value="P:regulation of cell shape"/>
    <property type="evidence" value="ECO:0007669"/>
    <property type="project" value="UniProtKB-KW"/>
</dbReference>
<proteinExistence type="inferred from homology"/>
<dbReference type="InterPro" id="IPR001264">
    <property type="entry name" value="Glyco_trans_51"/>
</dbReference>
<dbReference type="GO" id="GO:0009002">
    <property type="term" value="F:serine-type D-Ala-D-Ala carboxypeptidase activity"/>
    <property type="evidence" value="ECO:0007669"/>
    <property type="project" value="UniProtKB-EC"/>
</dbReference>
<dbReference type="GO" id="GO:0009252">
    <property type="term" value="P:peptidoglycan biosynthetic process"/>
    <property type="evidence" value="ECO:0007669"/>
    <property type="project" value="UniProtKB-UniPathway"/>
</dbReference>
<dbReference type="Pfam" id="PF00912">
    <property type="entry name" value="Transgly"/>
    <property type="match status" value="1"/>
</dbReference>
<reference evidence="17 18" key="1">
    <citation type="submission" date="2016-10" db="EMBL/GenBank/DDBJ databases">
        <authorList>
            <person name="de Groot N.N."/>
        </authorList>
    </citation>
    <scope>NUCLEOTIDE SEQUENCE [LARGE SCALE GENOMIC DNA]</scope>
    <source>
        <strain evidence="17 18">ATCC 35022</strain>
    </source>
</reference>
<evidence type="ECO:0000259" key="16">
    <source>
        <dbReference type="Pfam" id="PF00912"/>
    </source>
</evidence>
<sequence length="732" mass="79494">MRDPFQSSNRKRRTIRLIDIDSWVDTGLFRTGRFIGAKIEAFSVFMRRFRLTGFPRAVSEVGSDALTLGLGGAVLAVALALPAFDATRNGWESQGDYSVTFLDRNGNEIGKRGIKRKETVPLEEMPDHLIKAVLATEDRRFFTHFGIDVPGTVRAMGENLRADAVVQGGSSLSQQLAKNLFLSNERTLERKIKEAFLALWLETNMSKEEILKLYLDRAYMGGGNFGVEAASEYYFGKSVKDVNLAEAALLAGLFKAPARYAPHVNLPAARARANEVLTNMVQAGFLTEGQVIGARRHPANVIEQTDTAGSPNYFMDWAFDQVKQLRLKGDRSLTVRSTVDLGFQKVADEAVETILREKADVYRARQAAMVVVEPDGAVRAMVGGRDYGESQFNRATDALRQPGSSFKPFVYATAMMNGYTPQSIVRDAPLCIGGWCPRNYSGGYSGAVSLTTALVKSINIIPVRLAQAIGRDKIVETAKKMGLTTELLITRSLPLGAAEVKVVDMAGAYAVFANGGYKATPYAFTQVMNSRGDVLYDRRKDAPPPERALDDTTVAAMNEILSQVPEWGTGRRAKLDGIKTAGKTGTTSAYRDAWFVGYTGNYAAAVWMGNDNYQPTRRLTGGSLPATIWNQVMTYAHAGVPVKPIPFVEPEDGDSDAVVAEAETPEGGEDVRSAATLSAAATAQLIRLEELMRSARPLRPVASLAVPRPIGEIGLAGADPATTNLPALPDAR</sequence>
<comment type="catalytic activity">
    <reaction evidence="13">
        <text>Preferential cleavage: (Ac)2-L-Lys-D-Ala-|-D-Ala. Also transpeptidation of peptidyl-alanyl moieties that are N-acyl substituents of D-alanine.</text>
        <dbReference type="EC" id="3.4.16.4"/>
    </reaction>
</comment>
<feature type="domain" description="Penicillin-binding protein transpeptidase" evidence="15">
    <location>
        <begin position="368"/>
        <end position="633"/>
    </location>
</feature>
<dbReference type="SUPFAM" id="SSF53955">
    <property type="entry name" value="Lysozyme-like"/>
    <property type="match status" value="1"/>
</dbReference>
<evidence type="ECO:0000256" key="10">
    <source>
        <dbReference type="ARBA" id="ARBA00022984"/>
    </source>
</evidence>
<evidence type="ECO:0000256" key="2">
    <source>
        <dbReference type="ARBA" id="ARBA00007090"/>
    </source>
</evidence>
<evidence type="ECO:0000256" key="3">
    <source>
        <dbReference type="ARBA" id="ARBA00007739"/>
    </source>
</evidence>
<evidence type="ECO:0000256" key="11">
    <source>
        <dbReference type="ARBA" id="ARBA00023268"/>
    </source>
</evidence>
<evidence type="ECO:0000256" key="9">
    <source>
        <dbReference type="ARBA" id="ARBA00022960"/>
    </source>
</evidence>
<comment type="pathway">
    <text evidence="1">Cell wall biogenesis; peptidoglycan biosynthesis.</text>
</comment>
<keyword evidence="18" id="KW-1185">Reference proteome</keyword>